<dbReference type="Gene3D" id="1.10.287.950">
    <property type="entry name" value="Methyl-accepting chemotaxis protein"/>
    <property type="match status" value="1"/>
</dbReference>
<dbReference type="PROSITE" id="PS50111">
    <property type="entry name" value="CHEMOTAXIS_TRANSDUC_2"/>
    <property type="match status" value="1"/>
</dbReference>
<keyword evidence="7" id="KW-1185">Reference proteome</keyword>
<dbReference type="PANTHER" id="PTHR32089">
    <property type="entry name" value="METHYL-ACCEPTING CHEMOTAXIS PROTEIN MCPB"/>
    <property type="match status" value="1"/>
</dbReference>
<feature type="region of interest" description="Disordered" evidence="4">
    <location>
        <begin position="218"/>
        <end position="260"/>
    </location>
</feature>
<evidence type="ECO:0000259" key="5">
    <source>
        <dbReference type="PROSITE" id="PS50111"/>
    </source>
</evidence>
<dbReference type="Proteomes" id="UP000290649">
    <property type="component" value="Unassembled WGS sequence"/>
</dbReference>
<dbReference type="GO" id="GO:0007165">
    <property type="term" value="P:signal transduction"/>
    <property type="evidence" value="ECO:0007669"/>
    <property type="project" value="UniProtKB-KW"/>
</dbReference>
<protein>
    <submittedName>
        <fullName evidence="6">Globin-coupled sensor protein</fullName>
    </submittedName>
</protein>
<evidence type="ECO:0000256" key="3">
    <source>
        <dbReference type="PROSITE-ProRule" id="PRU00284"/>
    </source>
</evidence>
<dbReference type="EMBL" id="QOUX01000047">
    <property type="protein sequence ID" value="RXI96545.1"/>
    <property type="molecule type" value="Genomic_DNA"/>
</dbReference>
<accession>A0A4Q0VQB5</accession>
<reference evidence="6 7" key="1">
    <citation type="journal article" date="2019" name="Int. J. Syst. Evol. Microbiol.">
        <title>Anaerobacillus alkaliphilus sp. nov., a novel alkaliphilic and moderately halophilic bacterium.</title>
        <authorList>
            <person name="Borsodi A.K."/>
            <person name="Aszalos J.M."/>
            <person name="Bihari P."/>
            <person name="Nagy I."/>
            <person name="Schumann P."/>
            <person name="Sproer C."/>
            <person name="Kovacs A.L."/>
            <person name="Boka K."/>
            <person name="Dobosy P."/>
            <person name="Ovari M."/>
            <person name="Szili-Kovacs T."/>
            <person name="Toth E."/>
        </authorList>
    </citation>
    <scope>NUCLEOTIDE SEQUENCE [LARGE SCALE GENOMIC DNA]</scope>
    <source>
        <strain evidence="6 7">B16-10</strain>
    </source>
</reference>
<dbReference type="InterPro" id="IPR012292">
    <property type="entry name" value="Globin/Proto"/>
</dbReference>
<dbReference type="PANTHER" id="PTHR32089:SF112">
    <property type="entry name" value="LYSOZYME-LIKE PROTEIN-RELATED"/>
    <property type="match status" value="1"/>
</dbReference>
<dbReference type="GO" id="GO:0004888">
    <property type="term" value="F:transmembrane signaling receptor activity"/>
    <property type="evidence" value="ECO:0007669"/>
    <property type="project" value="InterPro"/>
</dbReference>
<dbReference type="Pfam" id="PF00015">
    <property type="entry name" value="MCPsignal"/>
    <property type="match status" value="1"/>
</dbReference>
<dbReference type="GO" id="GO:0019825">
    <property type="term" value="F:oxygen binding"/>
    <property type="evidence" value="ECO:0007669"/>
    <property type="project" value="InterPro"/>
</dbReference>
<organism evidence="6 7">
    <name type="scientific">Anaerobacillus alkaliphilus</name>
    <dbReference type="NCBI Taxonomy" id="1548597"/>
    <lineage>
        <taxon>Bacteria</taxon>
        <taxon>Bacillati</taxon>
        <taxon>Bacillota</taxon>
        <taxon>Bacilli</taxon>
        <taxon>Bacillales</taxon>
        <taxon>Bacillaceae</taxon>
        <taxon>Anaerobacillus</taxon>
    </lineage>
</organism>
<dbReference type="OrthoDB" id="266313at2"/>
<dbReference type="InterPro" id="IPR004089">
    <property type="entry name" value="MCPsignal_dom"/>
</dbReference>
<feature type="compositionally biased region" description="Polar residues" evidence="4">
    <location>
        <begin position="250"/>
        <end position="260"/>
    </location>
</feature>
<dbReference type="GO" id="GO:0016020">
    <property type="term" value="C:membrane"/>
    <property type="evidence" value="ECO:0007669"/>
    <property type="project" value="InterPro"/>
</dbReference>
<dbReference type="SMART" id="SM00283">
    <property type="entry name" value="MA"/>
    <property type="match status" value="1"/>
</dbReference>
<evidence type="ECO:0000313" key="7">
    <source>
        <dbReference type="Proteomes" id="UP000290649"/>
    </source>
</evidence>
<sequence>MGEDNMIFSKQKKKVQSVFSQELDVEVRIDRSLSPDIQLQLAMIDLTERDLKILKIMQPHIVENVDQMTAGFYERVTKVPHLTAIIQNNSSVEGLQKTLRTHLLEMFNGIVDNVFVSKREKIAHVHVRIGLEPRWYMAAFNVIFEILQKIILENYKSTEDRVLAINAVNKILNFEQQLVLTAYELKGKMLREESDRHAKTELASNVGTSAELLASTAQETHASTTEMANQSKVIKEASSTGKSLSEEVQQKSQAGTEKMNQLTQQISVIKNRVEGIVENAETLDNNAREIQGIVRIILDIAEQTNLLALNAAIEAARAGEAGKGFSVVAEEVRKLADQTKSSSSKVSEISGRTNEQIRTMESSIQSINEIVISSVQTTESVHSILNQILTQAKESNSQNTLIEIEISSLVSMLSDISLASEEVASTATRLSQTITDYTGM</sequence>
<keyword evidence="1 3" id="KW-0807">Transducer</keyword>
<name>A0A4Q0VQB5_9BACI</name>
<dbReference type="Pfam" id="PF11563">
    <property type="entry name" value="Protoglobin"/>
    <property type="match status" value="1"/>
</dbReference>
<evidence type="ECO:0000313" key="6">
    <source>
        <dbReference type="EMBL" id="RXI96545.1"/>
    </source>
</evidence>
<dbReference type="AlphaFoldDB" id="A0A4Q0VQB5"/>
<dbReference type="SUPFAM" id="SSF46458">
    <property type="entry name" value="Globin-like"/>
    <property type="match status" value="1"/>
</dbReference>
<dbReference type="GO" id="GO:0006935">
    <property type="term" value="P:chemotaxis"/>
    <property type="evidence" value="ECO:0007669"/>
    <property type="project" value="InterPro"/>
</dbReference>
<comment type="caution">
    <text evidence="6">The sequence shown here is derived from an EMBL/GenBank/DDBJ whole genome shotgun (WGS) entry which is preliminary data.</text>
</comment>
<gene>
    <name evidence="6" type="ORF">DS745_22835</name>
</gene>
<dbReference type="InterPro" id="IPR004090">
    <property type="entry name" value="Chemotax_Me-accpt_rcpt"/>
</dbReference>
<feature type="domain" description="Methyl-accepting transducer" evidence="5">
    <location>
        <begin position="203"/>
        <end position="431"/>
    </location>
</feature>
<dbReference type="SUPFAM" id="SSF58104">
    <property type="entry name" value="Methyl-accepting chemotaxis protein (MCP) signaling domain"/>
    <property type="match status" value="1"/>
</dbReference>
<dbReference type="CDD" id="cd01068">
    <property type="entry name" value="globin_sensor"/>
    <property type="match status" value="1"/>
</dbReference>
<dbReference type="PRINTS" id="PR00260">
    <property type="entry name" value="CHEMTRNSDUCR"/>
</dbReference>
<evidence type="ECO:0000256" key="1">
    <source>
        <dbReference type="ARBA" id="ARBA00023224"/>
    </source>
</evidence>
<feature type="compositionally biased region" description="Polar residues" evidence="4">
    <location>
        <begin position="218"/>
        <end position="243"/>
    </location>
</feature>
<dbReference type="InterPro" id="IPR039379">
    <property type="entry name" value="Protoglobin_sensor_dom"/>
</dbReference>
<evidence type="ECO:0000256" key="2">
    <source>
        <dbReference type="ARBA" id="ARBA00029447"/>
    </source>
</evidence>
<dbReference type="GO" id="GO:0020037">
    <property type="term" value="F:heme binding"/>
    <property type="evidence" value="ECO:0007669"/>
    <property type="project" value="InterPro"/>
</dbReference>
<comment type="similarity">
    <text evidence="2">Belongs to the methyl-accepting chemotaxis (MCP) protein family.</text>
</comment>
<dbReference type="Gene3D" id="1.10.490.10">
    <property type="entry name" value="Globins"/>
    <property type="match status" value="1"/>
</dbReference>
<dbReference type="InterPro" id="IPR044398">
    <property type="entry name" value="Globin-sensor_dom"/>
</dbReference>
<proteinExistence type="inferred from homology"/>
<dbReference type="InterPro" id="IPR009050">
    <property type="entry name" value="Globin-like_sf"/>
</dbReference>
<evidence type="ECO:0000256" key="4">
    <source>
        <dbReference type="SAM" id="MobiDB-lite"/>
    </source>
</evidence>